<gene>
    <name evidence="2" type="ORF">HMPREF0682_1558</name>
</gene>
<comment type="caution">
    <text evidence="2">The sequence shown here is derived from an EMBL/GenBank/DDBJ whole genome shotgun (WGS) entry which is preliminary data.</text>
</comment>
<name>U2QU06_9ACTN</name>
<keyword evidence="3" id="KW-1185">Reference proteome</keyword>
<feature type="compositionally biased region" description="Low complexity" evidence="1">
    <location>
        <begin position="40"/>
        <end position="65"/>
    </location>
</feature>
<evidence type="ECO:0000313" key="3">
    <source>
        <dbReference type="Proteomes" id="UP000017052"/>
    </source>
</evidence>
<sequence>MTTAPRPPDGSGRGGAAVGGGARRAPPRVRDGPAMDRPRSPSSVPSSVVAGPSRPSRGPAGPSGS</sequence>
<dbReference type="Proteomes" id="UP000017052">
    <property type="component" value="Unassembled WGS sequence"/>
</dbReference>
<dbReference type="AlphaFoldDB" id="U2QU06"/>
<proteinExistence type="predicted"/>
<protein>
    <submittedName>
        <fullName evidence="2">Uncharacterized protein</fullName>
    </submittedName>
</protein>
<dbReference type="EMBL" id="ACVN02000096">
    <property type="protein sequence ID" value="ERK59986.1"/>
    <property type="molecule type" value="Genomic_DNA"/>
</dbReference>
<feature type="compositionally biased region" description="Gly residues" evidence="1">
    <location>
        <begin position="11"/>
        <end position="22"/>
    </location>
</feature>
<evidence type="ECO:0000256" key="1">
    <source>
        <dbReference type="SAM" id="MobiDB-lite"/>
    </source>
</evidence>
<organism evidence="2 3">
    <name type="scientific">Propionibacterium acidifaciens F0233</name>
    <dbReference type="NCBI Taxonomy" id="553198"/>
    <lineage>
        <taxon>Bacteria</taxon>
        <taxon>Bacillati</taxon>
        <taxon>Actinomycetota</taxon>
        <taxon>Actinomycetes</taxon>
        <taxon>Propionibacteriales</taxon>
        <taxon>Propionibacteriaceae</taxon>
        <taxon>Propionibacterium</taxon>
    </lineage>
</organism>
<evidence type="ECO:0000313" key="2">
    <source>
        <dbReference type="EMBL" id="ERK59986.1"/>
    </source>
</evidence>
<accession>U2QU06</accession>
<feature type="region of interest" description="Disordered" evidence="1">
    <location>
        <begin position="1"/>
        <end position="65"/>
    </location>
</feature>
<feature type="compositionally biased region" description="Basic and acidic residues" evidence="1">
    <location>
        <begin position="28"/>
        <end position="39"/>
    </location>
</feature>
<reference evidence="2" key="1">
    <citation type="submission" date="2013-08" db="EMBL/GenBank/DDBJ databases">
        <authorList>
            <person name="Durkin A.S."/>
            <person name="Haft D.R."/>
            <person name="McCorrison J."/>
            <person name="Torralba M."/>
            <person name="Gillis M."/>
            <person name="Haft D.H."/>
            <person name="Methe B."/>
            <person name="Sutton G."/>
            <person name="Nelson K.E."/>
        </authorList>
    </citation>
    <scope>NUCLEOTIDE SEQUENCE [LARGE SCALE GENOMIC DNA]</scope>
    <source>
        <strain evidence="2">F0233</strain>
    </source>
</reference>